<sequence>MIRVVVVEHGIGDLGVAPGRALRDAGHEVVHAGPEERPDRVVACVVQEDADVLLVALGAEDPGGRAAVFLDALRMLLDRAGAGDVLVVETRGAAGVAARVAAALAAPPRDVPG</sequence>
<dbReference type="InterPro" id="IPR036724">
    <property type="entry name" value="Cobalamin-bd_sf"/>
</dbReference>
<reference evidence="1 2" key="1">
    <citation type="submission" date="2016-10" db="EMBL/GenBank/DDBJ databases">
        <authorList>
            <person name="de Groot N.N."/>
        </authorList>
    </citation>
    <scope>NUCLEOTIDE SEQUENCE [LARGE SCALE GENOMIC DNA]</scope>
    <source>
        <strain evidence="1 2">CGMCC 1.11156</strain>
    </source>
</reference>
<dbReference type="RefSeq" id="WP_091109521.1">
    <property type="nucleotide sequence ID" value="NZ_BKAF01000001.1"/>
</dbReference>
<dbReference type="AlphaFoldDB" id="A0A1I3BEY5"/>
<dbReference type="GO" id="GO:0046872">
    <property type="term" value="F:metal ion binding"/>
    <property type="evidence" value="ECO:0007669"/>
    <property type="project" value="InterPro"/>
</dbReference>
<dbReference type="OrthoDB" id="9788468at2"/>
<evidence type="ECO:0000313" key="1">
    <source>
        <dbReference type="EMBL" id="SFH60843.1"/>
    </source>
</evidence>
<protein>
    <submittedName>
        <fullName evidence="1">Uncharacterized protein</fullName>
    </submittedName>
</protein>
<dbReference type="GO" id="GO:0031419">
    <property type="term" value="F:cobalamin binding"/>
    <property type="evidence" value="ECO:0007669"/>
    <property type="project" value="InterPro"/>
</dbReference>
<evidence type="ECO:0000313" key="2">
    <source>
        <dbReference type="Proteomes" id="UP000198649"/>
    </source>
</evidence>
<proteinExistence type="predicted"/>
<keyword evidence="2" id="KW-1185">Reference proteome</keyword>
<accession>A0A1I3BEY5</accession>
<organism evidence="1 2">
    <name type="scientific">Nocardioides psychrotolerans</name>
    <dbReference type="NCBI Taxonomy" id="1005945"/>
    <lineage>
        <taxon>Bacteria</taxon>
        <taxon>Bacillati</taxon>
        <taxon>Actinomycetota</taxon>
        <taxon>Actinomycetes</taxon>
        <taxon>Propionibacteriales</taxon>
        <taxon>Nocardioidaceae</taxon>
        <taxon>Nocardioides</taxon>
    </lineage>
</organism>
<dbReference type="SUPFAM" id="SSF52242">
    <property type="entry name" value="Cobalamin (vitamin B12)-binding domain"/>
    <property type="match status" value="1"/>
</dbReference>
<dbReference type="EMBL" id="FOQG01000001">
    <property type="protein sequence ID" value="SFH60843.1"/>
    <property type="molecule type" value="Genomic_DNA"/>
</dbReference>
<dbReference type="STRING" id="1005945.SAMN05216561_101103"/>
<gene>
    <name evidence="1" type="ORF">SAMN05216561_101103</name>
</gene>
<dbReference type="Gene3D" id="3.40.50.280">
    <property type="entry name" value="Cobalamin-binding domain"/>
    <property type="match status" value="1"/>
</dbReference>
<dbReference type="Proteomes" id="UP000198649">
    <property type="component" value="Unassembled WGS sequence"/>
</dbReference>
<name>A0A1I3BEY5_9ACTN</name>